<sequence>MLKVAILGFGTVGGSVYERLEKSRKTIEKQIDEPFQITAILVKDRQKDRANLKDVFITTEWEQFKAHQKYDIVFEAIGGIEPAFTYTHYFLDQGIPVISANKKLVAKKGEELEKVATSGGAFYGYEAAVAGAVPIVNALRGTLATTAINQVRGILNGTTNYMLTEMIQKGRSFADVLLEAQQLGYAESDPTDDIESFDAWYKLIILSRLCFGKWADPEQISRFGVSEIENWHVEVASDIGCQVKLVGDARLEEGEIKGIVSPAFVVNDELLASINGVTNGVVIYGEDIHELAFVGPGAGGAATANSMVEDYLFQKRYKGDRVVIAESDSKESASYDVVFVNQASYGECLHWAEAHSVNIIESIPHAEGEAWIVKDAAVDYLHQPVYQLCGDLNQVKSRQHSKVL</sequence>
<keyword evidence="7" id="KW-0791">Threonine biosynthesis</keyword>
<evidence type="ECO:0000256" key="8">
    <source>
        <dbReference type="ARBA" id="ARBA00023002"/>
    </source>
</evidence>
<comment type="similarity">
    <text evidence="3">Belongs to the homoserine dehydrogenase family.</text>
</comment>
<dbReference type="Pfam" id="PF03447">
    <property type="entry name" value="NAD_binding_3"/>
    <property type="match status" value="1"/>
</dbReference>
<evidence type="ECO:0000256" key="7">
    <source>
        <dbReference type="ARBA" id="ARBA00022697"/>
    </source>
</evidence>
<gene>
    <name evidence="14" type="ORF">AB3N04_07445</name>
</gene>
<evidence type="ECO:0000256" key="5">
    <source>
        <dbReference type="ARBA" id="ARBA00013376"/>
    </source>
</evidence>
<evidence type="ECO:0000256" key="3">
    <source>
        <dbReference type="ARBA" id="ARBA00006753"/>
    </source>
</evidence>
<dbReference type="RefSeq" id="WP_368505465.1">
    <property type="nucleotide sequence ID" value="NZ_CP162551.1"/>
</dbReference>
<dbReference type="InterPro" id="IPR036291">
    <property type="entry name" value="NAD(P)-bd_dom_sf"/>
</dbReference>
<dbReference type="SUPFAM" id="SSF55347">
    <property type="entry name" value="Glyceraldehyde-3-phosphate dehydrogenase-like, C-terminal domain"/>
    <property type="match status" value="1"/>
</dbReference>
<dbReference type="InterPro" id="IPR005106">
    <property type="entry name" value="Asp/hSer_DH_NAD-bd"/>
</dbReference>
<evidence type="ECO:0000256" key="6">
    <source>
        <dbReference type="ARBA" id="ARBA00022605"/>
    </source>
</evidence>
<comment type="pathway">
    <text evidence="2">Amino-acid biosynthesis; L-methionine biosynthesis via de novo pathway; L-homoserine from L-aspartate: step 3/3.</text>
</comment>
<dbReference type="EC" id="1.1.1.3" evidence="4"/>
<evidence type="ECO:0000256" key="4">
    <source>
        <dbReference type="ARBA" id="ARBA00013213"/>
    </source>
</evidence>
<keyword evidence="6" id="KW-0028">Amino-acid biosynthesis</keyword>
<evidence type="ECO:0000313" key="14">
    <source>
        <dbReference type="EMBL" id="XDI38146.1"/>
    </source>
</evidence>
<accession>A0AB39BXT6</accession>
<evidence type="ECO:0000256" key="10">
    <source>
        <dbReference type="ARBA" id="ARBA00023167"/>
    </source>
</evidence>
<feature type="domain" description="Aspartate/homoserine dehydrogenase NAD-binding" evidence="13">
    <location>
        <begin position="8"/>
        <end position="121"/>
    </location>
</feature>
<dbReference type="NCBIfam" id="NF004976">
    <property type="entry name" value="PRK06349.1"/>
    <property type="match status" value="1"/>
</dbReference>
<comment type="pathway">
    <text evidence="1">Amino-acid biosynthesis; L-threonine biosynthesis; L-threonine from L-aspartate: step 3/5.</text>
</comment>
<dbReference type="Gene3D" id="3.40.50.720">
    <property type="entry name" value="NAD(P)-binding Rossmann-like Domain"/>
    <property type="match status" value="1"/>
</dbReference>
<evidence type="ECO:0000259" key="13">
    <source>
        <dbReference type="Pfam" id="PF03447"/>
    </source>
</evidence>
<dbReference type="GO" id="GO:0009088">
    <property type="term" value="P:threonine biosynthetic process"/>
    <property type="evidence" value="ECO:0007669"/>
    <property type="project" value="UniProtKB-KW"/>
</dbReference>
<dbReference type="SUPFAM" id="SSF51735">
    <property type="entry name" value="NAD(P)-binding Rossmann-fold domains"/>
    <property type="match status" value="1"/>
</dbReference>
<reference evidence="14" key="1">
    <citation type="submission" date="2024-07" db="EMBL/GenBank/DDBJ databases">
        <title>Identification and characteristics of an arsenic-resistant bacterial isolate, which belongs to a novel species.</title>
        <authorList>
            <person name="Juszczyk A."/>
            <person name="Kowalczyk A."/>
            <person name="Was K."/>
            <person name="Kosowicz W."/>
            <person name="Budzyn A."/>
            <person name="Latowski D."/>
        </authorList>
    </citation>
    <scope>NUCLEOTIDE SEQUENCE</scope>
    <source>
        <strain evidence="14">As8PL</strain>
    </source>
</reference>
<evidence type="ECO:0000256" key="1">
    <source>
        <dbReference type="ARBA" id="ARBA00005056"/>
    </source>
</evidence>
<keyword evidence="8 14" id="KW-0560">Oxidoreductase</keyword>
<dbReference type="GO" id="GO:0009086">
    <property type="term" value="P:methionine biosynthetic process"/>
    <property type="evidence" value="ECO:0007669"/>
    <property type="project" value="UniProtKB-KW"/>
</dbReference>
<dbReference type="PANTHER" id="PTHR43331:SF1">
    <property type="entry name" value="HOMOSERINE DEHYDROGENASE"/>
    <property type="match status" value="1"/>
</dbReference>
<keyword evidence="9" id="KW-0915">Sodium</keyword>
<dbReference type="InterPro" id="IPR001342">
    <property type="entry name" value="HDH_cat"/>
</dbReference>
<dbReference type="GO" id="GO:0004412">
    <property type="term" value="F:homoserine dehydrogenase activity"/>
    <property type="evidence" value="ECO:0007669"/>
    <property type="project" value="UniProtKB-EC"/>
</dbReference>
<dbReference type="Pfam" id="PF00742">
    <property type="entry name" value="Homoserine_dh"/>
    <property type="match status" value="1"/>
</dbReference>
<organism evidence="14">
    <name type="scientific">Alkalihalophilus sp. As8PL</name>
    <dbReference type="NCBI Taxonomy" id="3237103"/>
    <lineage>
        <taxon>Bacteria</taxon>
        <taxon>Bacillati</taxon>
        <taxon>Bacillota</taxon>
        <taxon>Bacilli</taxon>
        <taxon>Bacillales</taxon>
        <taxon>Bacillaceae</taxon>
        <taxon>Alkalihalophilus</taxon>
    </lineage>
</organism>
<evidence type="ECO:0000256" key="2">
    <source>
        <dbReference type="ARBA" id="ARBA00005062"/>
    </source>
</evidence>
<dbReference type="PANTHER" id="PTHR43331">
    <property type="entry name" value="HOMOSERINE DEHYDROGENASE"/>
    <property type="match status" value="1"/>
</dbReference>
<comment type="catalytic activity">
    <reaction evidence="11">
        <text>L-homoserine + NADP(+) = L-aspartate 4-semialdehyde + NADPH + H(+)</text>
        <dbReference type="Rhea" id="RHEA:15761"/>
        <dbReference type="ChEBI" id="CHEBI:15378"/>
        <dbReference type="ChEBI" id="CHEBI:57476"/>
        <dbReference type="ChEBI" id="CHEBI:57783"/>
        <dbReference type="ChEBI" id="CHEBI:58349"/>
        <dbReference type="ChEBI" id="CHEBI:537519"/>
        <dbReference type="EC" id="1.1.1.3"/>
    </reaction>
    <physiologicalReaction direction="right-to-left" evidence="11">
        <dbReference type="Rhea" id="RHEA:15763"/>
    </physiologicalReaction>
</comment>
<feature type="domain" description="Homoserine dehydrogenase catalytic" evidence="12">
    <location>
        <begin position="134"/>
        <end position="311"/>
    </location>
</feature>
<keyword evidence="10" id="KW-0486">Methionine biosynthesis</keyword>
<proteinExistence type="inferred from homology"/>
<name>A0AB39BXT6_9BACI</name>
<evidence type="ECO:0000259" key="12">
    <source>
        <dbReference type="Pfam" id="PF00742"/>
    </source>
</evidence>
<protein>
    <recommendedName>
        <fullName evidence="5">Homoserine dehydrogenase</fullName>
        <ecNumber evidence="4">1.1.1.3</ecNumber>
    </recommendedName>
</protein>
<dbReference type="EMBL" id="CP162551">
    <property type="protein sequence ID" value="XDI38146.1"/>
    <property type="molecule type" value="Genomic_DNA"/>
</dbReference>
<dbReference type="AlphaFoldDB" id="A0AB39BXT6"/>
<dbReference type="Gene3D" id="3.30.360.10">
    <property type="entry name" value="Dihydrodipicolinate Reductase, domain 2"/>
    <property type="match status" value="1"/>
</dbReference>
<dbReference type="GO" id="GO:0050661">
    <property type="term" value="F:NADP binding"/>
    <property type="evidence" value="ECO:0007669"/>
    <property type="project" value="InterPro"/>
</dbReference>
<dbReference type="FunFam" id="3.30.360.10:FF:000005">
    <property type="entry name" value="Homoserine dehydrogenase"/>
    <property type="match status" value="1"/>
</dbReference>
<evidence type="ECO:0000256" key="9">
    <source>
        <dbReference type="ARBA" id="ARBA00023053"/>
    </source>
</evidence>
<evidence type="ECO:0000256" key="11">
    <source>
        <dbReference type="ARBA" id="ARBA00048841"/>
    </source>
</evidence>